<name>A0AAV0T690_HYABA</name>
<feature type="compositionally biased region" description="Low complexity" evidence="1">
    <location>
        <begin position="36"/>
        <end position="47"/>
    </location>
</feature>
<accession>A0AAV0T690</accession>
<dbReference type="EMBL" id="CANTFL010000090">
    <property type="protein sequence ID" value="CAI5713351.1"/>
    <property type="molecule type" value="Genomic_DNA"/>
</dbReference>
<organism evidence="2 3">
    <name type="scientific">Hyaloperonospora brassicae</name>
    <name type="common">Brassica downy mildew</name>
    <name type="synonym">Peronospora brassicae</name>
    <dbReference type="NCBI Taxonomy" id="162125"/>
    <lineage>
        <taxon>Eukaryota</taxon>
        <taxon>Sar</taxon>
        <taxon>Stramenopiles</taxon>
        <taxon>Oomycota</taxon>
        <taxon>Peronosporomycetes</taxon>
        <taxon>Peronosporales</taxon>
        <taxon>Peronosporaceae</taxon>
        <taxon>Hyaloperonospora</taxon>
    </lineage>
</organism>
<dbReference type="AlphaFoldDB" id="A0AAV0T690"/>
<feature type="region of interest" description="Disordered" evidence="1">
    <location>
        <begin position="1"/>
        <end position="47"/>
    </location>
</feature>
<proteinExistence type="predicted"/>
<keyword evidence="3" id="KW-1185">Reference proteome</keyword>
<sequence>MPPFRSAAVSVTPPSRLSAWPPAPKRVRLTPPVTPHPTARRATAASRLPPLQSLKQLTARRPPSARAAAVAVAVTAELRRKYLDDISLVVHELRAVLVYGPGSACRDAPVSPALVLKLVRTVQTLEKLRALLLLDPARLRRVSLAQLETVEQQIKTHLLPLATLFRSFDQLLGPPLLPLEAAAVDHSGSGERRHVRPRDAVKVEKDWAGALDDVKSPRSPSGVTVAHVPRQDWRFLSMVLSLQL</sequence>
<dbReference type="Proteomes" id="UP001162031">
    <property type="component" value="Unassembled WGS sequence"/>
</dbReference>
<evidence type="ECO:0000313" key="2">
    <source>
        <dbReference type="EMBL" id="CAI5713351.1"/>
    </source>
</evidence>
<gene>
    <name evidence="2" type="ORF">HBR001_LOCUS1026</name>
</gene>
<reference evidence="2" key="1">
    <citation type="submission" date="2022-12" db="EMBL/GenBank/DDBJ databases">
        <authorList>
            <person name="Webb A."/>
        </authorList>
    </citation>
    <scope>NUCLEOTIDE SEQUENCE</scope>
    <source>
        <strain evidence="2">Hp1</strain>
    </source>
</reference>
<evidence type="ECO:0000256" key="1">
    <source>
        <dbReference type="SAM" id="MobiDB-lite"/>
    </source>
</evidence>
<protein>
    <submittedName>
        <fullName evidence="2">Uncharacterized protein</fullName>
    </submittedName>
</protein>
<comment type="caution">
    <text evidence="2">The sequence shown here is derived from an EMBL/GenBank/DDBJ whole genome shotgun (WGS) entry which is preliminary data.</text>
</comment>
<evidence type="ECO:0000313" key="3">
    <source>
        <dbReference type="Proteomes" id="UP001162031"/>
    </source>
</evidence>